<dbReference type="GO" id="GO:0005886">
    <property type="term" value="C:plasma membrane"/>
    <property type="evidence" value="ECO:0007669"/>
    <property type="project" value="UniProtKB-SubCell"/>
</dbReference>
<comment type="subcellular location">
    <subcellularLocation>
        <location evidence="1">Cell inner membrane</location>
        <topology evidence="1">Multi-pass membrane protein</topology>
    </subcellularLocation>
    <subcellularLocation>
        <location evidence="9">Cell membrane</location>
        <topology evidence="9">Multi-pass membrane protein</topology>
    </subcellularLocation>
</comment>
<evidence type="ECO:0000313" key="11">
    <source>
        <dbReference type="EMBL" id="MCC0177217.1"/>
    </source>
</evidence>
<feature type="transmembrane region" description="Helical" evidence="9">
    <location>
        <begin position="182"/>
        <end position="199"/>
    </location>
</feature>
<keyword evidence="3 9" id="KW-0813">Transport</keyword>
<feature type="transmembrane region" description="Helical" evidence="9">
    <location>
        <begin position="236"/>
        <end position="257"/>
    </location>
</feature>
<dbReference type="Pfam" id="PF01061">
    <property type="entry name" value="ABC2_membrane"/>
    <property type="match status" value="1"/>
</dbReference>
<dbReference type="InterPro" id="IPR047817">
    <property type="entry name" value="ABC2_TM_bact-type"/>
</dbReference>
<sequence length="268" mass="29815">MVTTVSNQEKQREWSWYRELLAVLIRRNLKRRYRGSLLGIYWSLLNPMAMTGLYTAIFGAAFAQYYDNSALNYILAAFTGLVVINFFSSSTAQALPSVVENGGIVNKIRLPLFIFPLSTIGANVFQLLMGAFPLLAIVTLIISKNVINVAALILPIFGLILVCAGVGMLMSALYVFFRDLSYFYELVTFILWMGSPIFYPPDIVPDTVSRFLVLNPILPIIESIRQITLSGNLPDLILIGHSLISGAIVLTIGIVAFSSWRSQFMDLL</sequence>
<dbReference type="AlphaFoldDB" id="A0A964BR39"/>
<dbReference type="PANTHER" id="PTHR30413">
    <property type="entry name" value="INNER MEMBRANE TRANSPORT PERMEASE"/>
    <property type="match status" value="1"/>
</dbReference>
<dbReference type="GO" id="GO:0015920">
    <property type="term" value="P:lipopolysaccharide transport"/>
    <property type="evidence" value="ECO:0007669"/>
    <property type="project" value="TreeGrafter"/>
</dbReference>
<accession>A0A964BR39</accession>
<dbReference type="RefSeq" id="WP_229640261.1">
    <property type="nucleotide sequence ID" value="NZ_JADWDC010000018.1"/>
</dbReference>
<dbReference type="InterPro" id="IPR013525">
    <property type="entry name" value="ABC2_TM"/>
</dbReference>
<keyword evidence="6 9" id="KW-0812">Transmembrane</keyword>
<dbReference type="PROSITE" id="PS51012">
    <property type="entry name" value="ABC_TM2"/>
    <property type="match status" value="1"/>
</dbReference>
<feature type="transmembrane region" description="Helical" evidence="9">
    <location>
        <begin position="36"/>
        <end position="64"/>
    </location>
</feature>
<evidence type="ECO:0000259" key="10">
    <source>
        <dbReference type="PROSITE" id="PS51012"/>
    </source>
</evidence>
<keyword evidence="7 9" id="KW-1133">Transmembrane helix</keyword>
<evidence type="ECO:0000256" key="4">
    <source>
        <dbReference type="ARBA" id="ARBA00022475"/>
    </source>
</evidence>
<evidence type="ECO:0000256" key="6">
    <source>
        <dbReference type="ARBA" id="ARBA00022692"/>
    </source>
</evidence>
<name>A0A964BR39_9CYAN</name>
<comment type="caution">
    <text evidence="11">The sequence shown here is derived from an EMBL/GenBank/DDBJ whole genome shotgun (WGS) entry which is preliminary data.</text>
</comment>
<gene>
    <name evidence="11" type="ORF">I4641_09530</name>
</gene>
<evidence type="ECO:0000256" key="5">
    <source>
        <dbReference type="ARBA" id="ARBA00022519"/>
    </source>
</evidence>
<dbReference type="GO" id="GO:0140359">
    <property type="term" value="F:ABC-type transporter activity"/>
    <property type="evidence" value="ECO:0007669"/>
    <property type="project" value="InterPro"/>
</dbReference>
<evidence type="ECO:0000256" key="7">
    <source>
        <dbReference type="ARBA" id="ARBA00022989"/>
    </source>
</evidence>
<feature type="transmembrane region" description="Helical" evidence="9">
    <location>
        <begin position="149"/>
        <end position="175"/>
    </location>
</feature>
<keyword evidence="8 9" id="KW-0472">Membrane</keyword>
<feature type="transmembrane region" description="Helical" evidence="9">
    <location>
        <begin position="110"/>
        <end position="143"/>
    </location>
</feature>
<evidence type="ECO:0000256" key="8">
    <source>
        <dbReference type="ARBA" id="ARBA00023136"/>
    </source>
</evidence>
<evidence type="ECO:0000256" key="3">
    <source>
        <dbReference type="ARBA" id="ARBA00022448"/>
    </source>
</evidence>
<dbReference type="Proteomes" id="UP000729733">
    <property type="component" value="Unassembled WGS sequence"/>
</dbReference>
<proteinExistence type="inferred from homology"/>
<comment type="similarity">
    <text evidence="2 9">Belongs to the ABC-2 integral membrane protein family.</text>
</comment>
<keyword evidence="4 9" id="KW-1003">Cell membrane</keyword>
<evidence type="ECO:0000256" key="9">
    <source>
        <dbReference type="RuleBase" id="RU361157"/>
    </source>
</evidence>
<keyword evidence="5" id="KW-0997">Cell inner membrane</keyword>
<protein>
    <recommendedName>
        <fullName evidence="9">Transport permease protein</fullName>
    </recommendedName>
</protein>
<reference evidence="11" key="1">
    <citation type="journal article" date="2021" name="Antonie Van Leeuwenhoek">
        <title>Draft genome and description of Waterburya agarophytonicola gen. nov. sp. nov. (Pleurocapsales, Cyanobacteria): a seaweed symbiont.</title>
        <authorList>
            <person name="Bonthond G."/>
            <person name="Shalygin S."/>
            <person name="Bayer T."/>
            <person name="Weinberger F."/>
        </authorList>
    </citation>
    <scope>NUCLEOTIDE SEQUENCE</scope>
    <source>
        <strain evidence="11">KI4</strain>
    </source>
</reference>
<dbReference type="EMBL" id="JADWDC010000018">
    <property type="protein sequence ID" value="MCC0177217.1"/>
    <property type="molecule type" value="Genomic_DNA"/>
</dbReference>
<organism evidence="11 12">
    <name type="scientific">Waterburya agarophytonicola KI4</name>
    <dbReference type="NCBI Taxonomy" id="2874699"/>
    <lineage>
        <taxon>Bacteria</taxon>
        <taxon>Bacillati</taxon>
        <taxon>Cyanobacteriota</taxon>
        <taxon>Cyanophyceae</taxon>
        <taxon>Pleurocapsales</taxon>
        <taxon>Hyellaceae</taxon>
        <taxon>Waterburya</taxon>
        <taxon>Waterburya agarophytonicola</taxon>
    </lineage>
</organism>
<evidence type="ECO:0000256" key="2">
    <source>
        <dbReference type="ARBA" id="ARBA00007783"/>
    </source>
</evidence>
<feature type="transmembrane region" description="Helical" evidence="9">
    <location>
        <begin position="70"/>
        <end position="89"/>
    </location>
</feature>
<feature type="domain" description="ABC transmembrane type-2" evidence="10">
    <location>
        <begin position="38"/>
        <end position="260"/>
    </location>
</feature>
<evidence type="ECO:0000313" key="12">
    <source>
        <dbReference type="Proteomes" id="UP000729733"/>
    </source>
</evidence>
<keyword evidence="12" id="KW-1185">Reference proteome</keyword>
<evidence type="ECO:0000256" key="1">
    <source>
        <dbReference type="ARBA" id="ARBA00004429"/>
    </source>
</evidence>
<dbReference type="PANTHER" id="PTHR30413:SF8">
    <property type="entry name" value="TRANSPORT PERMEASE PROTEIN"/>
    <property type="match status" value="1"/>
</dbReference>